<dbReference type="EMBL" id="BAER01000025">
    <property type="protein sequence ID" value="GAC32004.1"/>
    <property type="molecule type" value="Genomic_DNA"/>
</dbReference>
<proteinExistence type="predicted"/>
<dbReference type="AlphaFoldDB" id="K6YGZ2"/>
<dbReference type="STRING" id="1129793.GPLA_1089"/>
<keyword evidence="2" id="KW-1185">Reference proteome</keyword>
<dbReference type="Proteomes" id="UP000006322">
    <property type="component" value="Unassembled WGS sequence"/>
</dbReference>
<protein>
    <submittedName>
        <fullName evidence="1">Uncharacterized protein</fullName>
    </submittedName>
</protein>
<evidence type="ECO:0000313" key="2">
    <source>
        <dbReference type="Proteomes" id="UP000006322"/>
    </source>
</evidence>
<organism evidence="1 2">
    <name type="scientific">Paraglaciecola polaris LMG 21857</name>
    <dbReference type="NCBI Taxonomy" id="1129793"/>
    <lineage>
        <taxon>Bacteria</taxon>
        <taxon>Pseudomonadati</taxon>
        <taxon>Pseudomonadota</taxon>
        <taxon>Gammaproteobacteria</taxon>
        <taxon>Alteromonadales</taxon>
        <taxon>Alteromonadaceae</taxon>
        <taxon>Paraglaciecola</taxon>
    </lineage>
</organism>
<comment type="caution">
    <text evidence="1">The sequence shown here is derived from an EMBL/GenBank/DDBJ whole genome shotgun (WGS) entry which is preliminary data.</text>
</comment>
<reference evidence="2" key="1">
    <citation type="journal article" date="2014" name="Environ. Microbiol.">
        <title>Comparative genomics of the marine bacterial genus Glaciecola reveals the high degree of genomic diversity and genomic characteristic for cold adaptation.</title>
        <authorList>
            <person name="Qin Q.L."/>
            <person name="Xie B.B."/>
            <person name="Yu Y."/>
            <person name="Shu Y.L."/>
            <person name="Rong J.C."/>
            <person name="Zhang Y.J."/>
            <person name="Zhao D.L."/>
            <person name="Chen X.L."/>
            <person name="Zhang X.Y."/>
            <person name="Chen B."/>
            <person name="Zhou B.C."/>
            <person name="Zhang Y.Z."/>
        </authorList>
    </citation>
    <scope>NUCLEOTIDE SEQUENCE [LARGE SCALE GENOMIC DNA]</scope>
    <source>
        <strain evidence="2">LMG 21857</strain>
    </source>
</reference>
<evidence type="ECO:0000313" key="1">
    <source>
        <dbReference type="EMBL" id="GAC32004.1"/>
    </source>
</evidence>
<sequence length="46" mass="5226">MIDEQNRTAHFTGYSCLSLVLSGDLRAKYNLNPFVVNYLAAPLRPR</sequence>
<accession>K6YGZ2</accession>
<gene>
    <name evidence="1" type="ORF">GPLA_1089</name>
</gene>
<name>K6YGZ2_9ALTE</name>